<gene>
    <name evidence="7" type="ORF">C4532_20020</name>
</gene>
<evidence type="ECO:0000313" key="7">
    <source>
        <dbReference type="EMBL" id="RJP64109.1"/>
    </source>
</evidence>
<dbReference type="AlphaFoldDB" id="A0A419EN60"/>
<comment type="function">
    <text evidence="5">Involved in the catabolism of short chain fatty acids (SCFA) via the 2-methylcitrate cycle I (propionate degradation route). Catalyzes the thermodynamically favored C-C bond cleavage of (2R,3S)-2-methylisocitrate to yield pyruvate and succinate via an alpha-carboxy-carbanion intermediate.</text>
</comment>
<dbReference type="Pfam" id="PF13714">
    <property type="entry name" value="PEP_mutase"/>
    <property type="match status" value="1"/>
</dbReference>
<evidence type="ECO:0000256" key="3">
    <source>
        <dbReference type="ARBA" id="ARBA00012260"/>
    </source>
</evidence>
<evidence type="ECO:0000313" key="8">
    <source>
        <dbReference type="Proteomes" id="UP000285961"/>
    </source>
</evidence>
<name>A0A419EN60_9BACT</name>
<dbReference type="InterPro" id="IPR039556">
    <property type="entry name" value="ICL/PEPM"/>
</dbReference>
<dbReference type="PANTHER" id="PTHR42905:SF5">
    <property type="entry name" value="CARBOXYVINYL-CARBOXYPHOSPHONATE PHOSPHORYLMUTASE, CHLOROPLASTIC"/>
    <property type="match status" value="1"/>
</dbReference>
<reference evidence="7 8" key="1">
    <citation type="journal article" date="2017" name="ISME J.">
        <title>Energy and carbon metabolisms in a deep terrestrial subsurface fluid microbial community.</title>
        <authorList>
            <person name="Momper L."/>
            <person name="Jungbluth S.P."/>
            <person name="Lee M.D."/>
            <person name="Amend J.P."/>
        </authorList>
    </citation>
    <scope>NUCLEOTIDE SEQUENCE [LARGE SCALE GENOMIC DNA]</scope>
    <source>
        <strain evidence="7">SURF_17</strain>
    </source>
</reference>
<evidence type="ECO:0000256" key="5">
    <source>
        <dbReference type="ARBA" id="ARBA00057039"/>
    </source>
</evidence>
<evidence type="ECO:0000256" key="4">
    <source>
        <dbReference type="ARBA" id="ARBA00044762"/>
    </source>
</evidence>
<dbReference type="PANTHER" id="PTHR42905">
    <property type="entry name" value="PHOSPHOENOLPYRUVATE CARBOXYLASE"/>
    <property type="match status" value="1"/>
</dbReference>
<dbReference type="PROSITE" id="PS00161">
    <property type="entry name" value="ISOCITRATE_LYASE"/>
    <property type="match status" value="1"/>
</dbReference>
<evidence type="ECO:0000256" key="1">
    <source>
        <dbReference type="ARBA" id="ARBA00001050"/>
    </source>
</evidence>
<dbReference type="CDD" id="cd00377">
    <property type="entry name" value="ICL_PEPM"/>
    <property type="match status" value="1"/>
</dbReference>
<dbReference type="InterPro" id="IPR015813">
    <property type="entry name" value="Pyrv/PenolPyrv_kinase-like_dom"/>
</dbReference>
<dbReference type="InterPro" id="IPR018523">
    <property type="entry name" value="Isocitrate_lyase_ph_CS"/>
</dbReference>
<evidence type="ECO:0000256" key="6">
    <source>
        <dbReference type="ARBA" id="ARBA00073849"/>
    </source>
</evidence>
<accession>A0A419EN60</accession>
<comment type="caution">
    <text evidence="7">The sequence shown here is derived from an EMBL/GenBank/DDBJ whole genome shotgun (WGS) entry which is preliminary data.</text>
</comment>
<dbReference type="Gene3D" id="3.20.20.60">
    <property type="entry name" value="Phosphoenolpyruvate-binding domains"/>
    <property type="match status" value="1"/>
</dbReference>
<dbReference type="EMBL" id="QZKI01000143">
    <property type="protein sequence ID" value="RJP64109.1"/>
    <property type="molecule type" value="Genomic_DNA"/>
</dbReference>
<proteinExistence type="inferred from homology"/>
<dbReference type="SUPFAM" id="SSF51621">
    <property type="entry name" value="Phosphoenolpyruvate/pyruvate domain"/>
    <property type="match status" value="1"/>
</dbReference>
<evidence type="ECO:0000256" key="2">
    <source>
        <dbReference type="ARBA" id="ARBA00009282"/>
    </source>
</evidence>
<dbReference type="EC" id="4.1.3.30" evidence="3"/>
<comment type="subunit">
    <text evidence="4">Homotetramer; dimer of dimers.</text>
</comment>
<sequence length="292" mass="31880">MQANKRKTTALKALAMGNEVVIVPGIFDALSAKIAAQAGFEAALVTGYAVSATLLGEPDFGLLTMAEMLDVTRRIVSAVDIPVVVDCDTGYGNPINVTRTIKEFERAGAAGVILEDQVWPKRCGHMMGKQVISMEENIQKLRAALDSRNDPDFVIVARTDARGPLGLEEAIRRGCAYKEEGADAIFVEAPRTIEELRQIGENVPGPLVANMIERGLTPTLPARELAALGFRLVGYVLTGLYCAAYALREAYTELRERGTSVALEDRMVWFGDFHTIIGLPEKMDLESKYRCD</sequence>
<comment type="similarity">
    <text evidence="2">Belongs to the isocitrate lyase/PEP mutase superfamily. Methylisocitrate lyase family.</text>
</comment>
<protein>
    <recommendedName>
        <fullName evidence="6">2-methylisocitrate lyase</fullName>
        <ecNumber evidence="3">4.1.3.30</ecNumber>
    </recommendedName>
</protein>
<dbReference type="GO" id="GO:0046421">
    <property type="term" value="F:methylisocitrate lyase activity"/>
    <property type="evidence" value="ECO:0007669"/>
    <property type="project" value="UniProtKB-EC"/>
</dbReference>
<comment type="catalytic activity">
    <reaction evidence="1">
        <text>(2S,3R)-3-hydroxybutane-1,2,3-tricarboxylate = pyruvate + succinate</text>
        <dbReference type="Rhea" id="RHEA:16809"/>
        <dbReference type="ChEBI" id="CHEBI:15361"/>
        <dbReference type="ChEBI" id="CHEBI:30031"/>
        <dbReference type="ChEBI" id="CHEBI:57429"/>
        <dbReference type="EC" id="4.1.3.30"/>
    </reaction>
</comment>
<dbReference type="Proteomes" id="UP000285961">
    <property type="component" value="Unassembled WGS sequence"/>
</dbReference>
<dbReference type="FunFam" id="3.20.20.60:FF:000009">
    <property type="entry name" value="2-methylisocitrate lyase"/>
    <property type="match status" value="1"/>
</dbReference>
<dbReference type="InterPro" id="IPR040442">
    <property type="entry name" value="Pyrv_kinase-like_dom_sf"/>
</dbReference>
<organism evidence="7 8">
    <name type="scientific">Candidatus Abyssobacteria bacterium SURF_17</name>
    <dbReference type="NCBI Taxonomy" id="2093361"/>
    <lineage>
        <taxon>Bacteria</taxon>
        <taxon>Pseudomonadati</taxon>
        <taxon>Candidatus Hydrogenedentota</taxon>
        <taxon>Candidatus Abyssobacteria</taxon>
    </lineage>
</organism>